<keyword evidence="2" id="KW-1133">Transmembrane helix</keyword>
<feature type="transmembrane region" description="Helical" evidence="2">
    <location>
        <begin position="56"/>
        <end position="78"/>
    </location>
</feature>
<feature type="region of interest" description="Disordered" evidence="1">
    <location>
        <begin position="349"/>
        <end position="379"/>
    </location>
</feature>
<evidence type="ECO:0000256" key="1">
    <source>
        <dbReference type="SAM" id="MobiDB-lite"/>
    </source>
</evidence>
<dbReference type="EMBL" id="KF900480">
    <property type="protein sequence ID" value="AIE96459.1"/>
    <property type="molecule type" value="Genomic_DNA"/>
</dbReference>
<dbReference type="AlphaFoldDB" id="A0A075FZ79"/>
<proteinExistence type="predicted"/>
<reference evidence="3" key="1">
    <citation type="journal article" date="2014" name="Genome Biol. Evol.">
        <title>Pangenome evidence for extensive interdomain horizontal transfer affecting lineage core and shell genes in uncultured planktonic thaumarchaeota and euryarchaeota.</title>
        <authorList>
            <person name="Deschamps P."/>
            <person name="Zivanovic Y."/>
            <person name="Moreira D."/>
            <person name="Rodriguez-Valera F."/>
            <person name="Lopez-Garcia P."/>
        </authorList>
    </citation>
    <scope>NUCLEOTIDE SEQUENCE</scope>
</reference>
<accession>A0A075FZ79</accession>
<evidence type="ECO:0000256" key="2">
    <source>
        <dbReference type="SAM" id="Phobius"/>
    </source>
</evidence>
<organism evidence="3">
    <name type="scientific">uncultured marine group II/III euryarchaeote AD1000_80_C01</name>
    <dbReference type="NCBI Taxonomy" id="1457813"/>
    <lineage>
        <taxon>Archaea</taxon>
        <taxon>Methanobacteriati</taxon>
        <taxon>Methanobacteriota</taxon>
        <taxon>environmental samples</taxon>
    </lineage>
</organism>
<sequence length="379" mass="40558">MSGGLLEKAQSQDEGVVAAVEDVEGTSGGGLLERASSEGSLDSGSSFDSTMVKKGVAASVVALLILFVAYQAVMGFSFGGYSISVSDVDVDDSDNTLGVEVFIGTPMFKSSPSGDMSMTISNGTADVWTGTFPVSSKLSWYDVPLADFYQGNSRAAAEDGSNIDYTITVELEGSSSESYAIPGEISDRTINTVDGELNQVTELCDCEEKNDLDHLGVKFRVGMGALDPVESNTSNLMMHINSDYTVDAQIIHDGSSVFSFPTITVDGDAASWNGGAGTVENAWIDLDGEGSYTDLFEETVSFIPRDDFYEGDDGCYTIEITVVHTPPFGDDITGVSSQGWKFWWEYNENRDTQPNDENNDGDIDPPTEGTDPYKSPETC</sequence>
<evidence type="ECO:0000313" key="3">
    <source>
        <dbReference type="EMBL" id="AIE96459.1"/>
    </source>
</evidence>
<name>A0A075FZ79_9EURY</name>
<keyword evidence="2" id="KW-0472">Membrane</keyword>
<keyword evidence="2" id="KW-0812">Transmembrane</keyword>
<protein>
    <submittedName>
        <fullName evidence="3">Uncharacterized protein</fullName>
    </submittedName>
</protein>